<feature type="region of interest" description="Disordered" evidence="1">
    <location>
        <begin position="54"/>
        <end position="115"/>
    </location>
</feature>
<sequence length="596" mass="61861">MVATRRVVGTGHPHGGQRHVPGVGHPDPRRDLVVQQAVGAQGVDRVEHRQDVELGPRRGRGIGDRHGGPRRRTVTRDGVSHGQLVPPGRDVVGRRHGKSDRVGASGRQRGHGDGARRPAVLCLQGNLPGGQGASGLVGDRHRQLRRLARGQLALGLHGHRRADSVEPVEVEAGEGQVPVALPLEEQAVLAAETVVGGPVAERGERGVRRGAVFDHLAHGPGLTVVARQLHREVAPDARVLGVAEQQPPGARVVGFGVGEGADDRPVVGGIDEFGVRLERRVGLAAILGDRDEPMRRRAAVEQHPAVGEFDGFVLVGSGADQLTRPPRLAVVVAVDAEGVVLSVEPDRVLLDQPTGVGAPAQLDAFAGGREHAAPGGVLHHVGDPAMPPGPAIVVAVAVVEVQDVGVRRVVAGLGVAEAPIDRGGVEDEDPAGLAVHEQAGVPVAVGSGVPANHLLGSPGLAAVGAAAHEQGDVGGQVGHRGSAVVHRQQVAVGQRGERGDAVTRMASLVAGCEVGHREPAGRGPRRHGGRGRLPGGGARRGGHSRCREARGQSGHGDQREDRTSHQRPLMIDCDRFHSGTISNQRDPTSDECQGMV</sequence>
<dbReference type="Proteomes" id="UP000005087">
    <property type="component" value="Chromosome"/>
</dbReference>
<keyword evidence="3" id="KW-1185">Reference proteome</keyword>
<dbReference type="HOGENOM" id="CLU_457752_0_0_11"/>
<feature type="region of interest" description="Disordered" evidence="1">
    <location>
        <begin position="513"/>
        <end position="596"/>
    </location>
</feature>
<evidence type="ECO:0000313" key="2">
    <source>
        <dbReference type="EMBL" id="EIE98459.1"/>
    </source>
</evidence>
<evidence type="ECO:0000313" key="3">
    <source>
        <dbReference type="Proteomes" id="UP000005087"/>
    </source>
</evidence>
<name>I1D0I5_9PSEU</name>
<dbReference type="STRING" id="928724.SacglDRAFT_01539"/>
<reference evidence="2 3" key="1">
    <citation type="submission" date="2011-09" db="EMBL/GenBank/DDBJ databases">
        <authorList>
            <consortium name="US DOE Joint Genome Institute (JGI-PGF)"/>
            <person name="Lucas S."/>
            <person name="Han J."/>
            <person name="Lapidus A."/>
            <person name="Cheng J.-F."/>
            <person name="Goodwin L."/>
            <person name="Pitluck S."/>
            <person name="Peters L."/>
            <person name="Land M.L."/>
            <person name="Hauser L."/>
            <person name="Brambilla E."/>
            <person name="Klenk H.-P."/>
            <person name="Woyke T.J."/>
        </authorList>
    </citation>
    <scope>NUCLEOTIDE SEQUENCE [LARGE SCALE GENOMIC DNA]</scope>
    <source>
        <strain evidence="2 3">K62</strain>
    </source>
</reference>
<evidence type="ECO:0000256" key="1">
    <source>
        <dbReference type="SAM" id="MobiDB-lite"/>
    </source>
</evidence>
<protein>
    <submittedName>
        <fullName evidence="2">Uncharacterized protein</fullName>
    </submittedName>
</protein>
<proteinExistence type="predicted"/>
<gene>
    <name evidence="2" type="ORF">SacglDRAFT_01539</name>
</gene>
<dbReference type="AlphaFoldDB" id="I1D0I5"/>
<reference evidence="3" key="2">
    <citation type="submission" date="2012-01" db="EMBL/GenBank/DDBJ databases">
        <title>Noncontiguous Finished sequence of chromosome of Saccharomonospora glauca K62.</title>
        <authorList>
            <consortium name="US DOE Joint Genome Institute"/>
            <person name="Lucas S."/>
            <person name="Han J."/>
            <person name="Lapidus A."/>
            <person name="Cheng J.-F."/>
            <person name="Goodwin L."/>
            <person name="Pitluck S."/>
            <person name="Peters L."/>
            <person name="Mikhailova N."/>
            <person name="Held B."/>
            <person name="Detter J.C."/>
            <person name="Han C."/>
            <person name="Tapia R."/>
            <person name="Land M."/>
            <person name="Hauser L."/>
            <person name="Kyrpides N."/>
            <person name="Ivanova N."/>
            <person name="Pagani I."/>
            <person name="Brambilla E.-M."/>
            <person name="Klenk H.-P."/>
            <person name="Woyke T."/>
        </authorList>
    </citation>
    <scope>NUCLEOTIDE SEQUENCE [LARGE SCALE GENOMIC DNA]</scope>
    <source>
        <strain evidence="3">K62</strain>
    </source>
</reference>
<feature type="compositionally biased region" description="Basic and acidic residues" evidence="1">
    <location>
        <begin position="54"/>
        <end position="67"/>
    </location>
</feature>
<dbReference type="EMBL" id="CM001484">
    <property type="protein sequence ID" value="EIE98459.1"/>
    <property type="molecule type" value="Genomic_DNA"/>
</dbReference>
<feature type="compositionally biased region" description="Basic and acidic residues" evidence="1">
    <location>
        <begin position="545"/>
        <end position="564"/>
    </location>
</feature>
<feature type="region of interest" description="Disordered" evidence="1">
    <location>
        <begin position="1"/>
        <end position="27"/>
    </location>
</feature>
<organism evidence="2 3">
    <name type="scientific">Saccharomonospora glauca K62</name>
    <dbReference type="NCBI Taxonomy" id="928724"/>
    <lineage>
        <taxon>Bacteria</taxon>
        <taxon>Bacillati</taxon>
        <taxon>Actinomycetota</taxon>
        <taxon>Actinomycetes</taxon>
        <taxon>Pseudonocardiales</taxon>
        <taxon>Pseudonocardiaceae</taxon>
        <taxon>Saccharomonospora</taxon>
    </lineage>
</organism>
<accession>I1D0I5</accession>